<sequence length="187" mass="20959">MNERLECTPSLRYKLKHTICSCFKHHPADYDHLHDESQSPPTSHHRLTRTSSAGGMTSSKSEEFLNLKHKCRTLMSRMGNTTPRGGNKYHRKSQSTDFRYDPLSYALNFEDDDALMDAYPYLNFSARLPRSPPRGPLSVVPPSRSISDGALDKAATSSSSHDDETSASPPHHDFSSVDADHCIQLIL</sequence>
<reference evidence="2" key="1">
    <citation type="journal article" date="2021" name="Nat. Commun.">
        <title>Genomic analyses provide insights into spinach domestication and the genetic basis of agronomic traits.</title>
        <authorList>
            <person name="Cai X."/>
            <person name="Sun X."/>
            <person name="Xu C."/>
            <person name="Sun H."/>
            <person name="Wang X."/>
            <person name="Ge C."/>
            <person name="Zhang Z."/>
            <person name="Wang Q."/>
            <person name="Fei Z."/>
            <person name="Jiao C."/>
            <person name="Wang Q."/>
        </authorList>
    </citation>
    <scope>NUCLEOTIDE SEQUENCE [LARGE SCALE GENOMIC DNA]</scope>
    <source>
        <strain evidence="2">cv. Varoflay</strain>
    </source>
</reference>
<feature type="compositionally biased region" description="Basic and acidic residues" evidence="1">
    <location>
        <begin position="160"/>
        <end position="176"/>
    </location>
</feature>
<evidence type="ECO:0008006" key="4">
    <source>
        <dbReference type="Google" id="ProtNLM"/>
    </source>
</evidence>
<proteinExistence type="predicted"/>
<feature type="region of interest" description="Disordered" evidence="1">
    <location>
        <begin position="125"/>
        <end position="176"/>
    </location>
</feature>
<evidence type="ECO:0000313" key="2">
    <source>
        <dbReference type="Proteomes" id="UP000813463"/>
    </source>
</evidence>
<dbReference type="GeneID" id="130467052"/>
<keyword evidence="2" id="KW-1185">Reference proteome</keyword>
<dbReference type="Proteomes" id="UP000813463">
    <property type="component" value="Chromosome 2"/>
</dbReference>
<feature type="compositionally biased region" description="Low complexity" evidence="1">
    <location>
        <begin position="136"/>
        <end position="145"/>
    </location>
</feature>
<evidence type="ECO:0000256" key="1">
    <source>
        <dbReference type="SAM" id="MobiDB-lite"/>
    </source>
</evidence>
<reference evidence="3" key="2">
    <citation type="submission" date="2025-08" db="UniProtKB">
        <authorList>
            <consortium name="RefSeq"/>
        </authorList>
    </citation>
    <scope>IDENTIFICATION</scope>
    <source>
        <tissue evidence="3">Leaf</tissue>
    </source>
</reference>
<organism evidence="2 3">
    <name type="scientific">Spinacia oleracea</name>
    <name type="common">Spinach</name>
    <dbReference type="NCBI Taxonomy" id="3562"/>
    <lineage>
        <taxon>Eukaryota</taxon>
        <taxon>Viridiplantae</taxon>
        <taxon>Streptophyta</taxon>
        <taxon>Embryophyta</taxon>
        <taxon>Tracheophyta</taxon>
        <taxon>Spermatophyta</taxon>
        <taxon>Magnoliopsida</taxon>
        <taxon>eudicotyledons</taxon>
        <taxon>Gunneridae</taxon>
        <taxon>Pentapetalae</taxon>
        <taxon>Caryophyllales</taxon>
        <taxon>Chenopodiaceae</taxon>
        <taxon>Chenopodioideae</taxon>
        <taxon>Anserineae</taxon>
        <taxon>Spinacia</taxon>
    </lineage>
</organism>
<gene>
    <name evidence="3" type="primary">LOC130467052</name>
</gene>
<dbReference type="PANTHER" id="PTHR33168">
    <property type="entry name" value="STRESS INDUCED PROTEIN-RELATED"/>
    <property type="match status" value="1"/>
</dbReference>
<dbReference type="RefSeq" id="XP_056691511.1">
    <property type="nucleotide sequence ID" value="XM_056835533.1"/>
</dbReference>
<protein>
    <recommendedName>
        <fullName evidence="4">Ovate family protein</fullName>
    </recommendedName>
</protein>
<name>A0ABM3R7B0_SPIOL</name>
<accession>A0ABM3R7B0</accession>
<feature type="compositionally biased region" description="Polar residues" evidence="1">
    <location>
        <begin position="49"/>
        <end position="59"/>
    </location>
</feature>
<feature type="region of interest" description="Disordered" evidence="1">
    <location>
        <begin position="33"/>
        <end position="61"/>
    </location>
</feature>
<evidence type="ECO:0000313" key="3">
    <source>
        <dbReference type="RefSeq" id="XP_056691511.1"/>
    </source>
</evidence>